<keyword evidence="3" id="KW-1185">Reference proteome</keyword>
<feature type="region of interest" description="Disordered" evidence="1">
    <location>
        <begin position="1"/>
        <end position="45"/>
    </location>
</feature>
<feature type="compositionally biased region" description="Polar residues" evidence="1">
    <location>
        <begin position="14"/>
        <end position="29"/>
    </location>
</feature>
<sequence length="287" mass="32690">MSFNARSTRRSTKSQHTGGTSWASESAPTDTEIAQERPSNLREPQLPSLSIHLEFSEFKRRNVYASNEEQVKSDVIPIILGREYMPSGQNHVFNDMEPIIPDVTTAKPDYYNGTVPEKIHTRIRRDLNKYIVPCTDTSRPAAPNFFGEVKGPDGSARVLMLQIKRDLDYGARAMHKLQSYGEMEPVYDRKAHTFGFTYHGGQGTAYLQLYATHLERPERIGERPKYCTSKVMGFDLDDNLDTYWRGVSELRNIKELAEEHRNEIILGANTIADLRVDEEAETESDNS</sequence>
<dbReference type="EMBL" id="ML978130">
    <property type="protein sequence ID" value="KAF2096045.1"/>
    <property type="molecule type" value="Genomic_DNA"/>
</dbReference>
<dbReference type="AlphaFoldDB" id="A0A9P4IB75"/>
<protein>
    <submittedName>
        <fullName evidence="2">Uncharacterized protein</fullName>
    </submittedName>
</protein>
<proteinExistence type="predicted"/>
<organism evidence="2 3">
    <name type="scientific">Rhizodiscina lignyota</name>
    <dbReference type="NCBI Taxonomy" id="1504668"/>
    <lineage>
        <taxon>Eukaryota</taxon>
        <taxon>Fungi</taxon>
        <taxon>Dikarya</taxon>
        <taxon>Ascomycota</taxon>
        <taxon>Pezizomycotina</taxon>
        <taxon>Dothideomycetes</taxon>
        <taxon>Pleosporomycetidae</taxon>
        <taxon>Aulographales</taxon>
        <taxon>Rhizodiscinaceae</taxon>
        <taxon>Rhizodiscina</taxon>
    </lineage>
</organism>
<gene>
    <name evidence="2" type="ORF">NA57DRAFT_59104</name>
</gene>
<comment type="caution">
    <text evidence="2">The sequence shown here is derived from an EMBL/GenBank/DDBJ whole genome shotgun (WGS) entry which is preliminary data.</text>
</comment>
<evidence type="ECO:0000313" key="3">
    <source>
        <dbReference type="Proteomes" id="UP000799772"/>
    </source>
</evidence>
<evidence type="ECO:0000313" key="2">
    <source>
        <dbReference type="EMBL" id="KAF2096045.1"/>
    </source>
</evidence>
<dbReference type="Proteomes" id="UP000799772">
    <property type="component" value="Unassembled WGS sequence"/>
</dbReference>
<evidence type="ECO:0000256" key="1">
    <source>
        <dbReference type="SAM" id="MobiDB-lite"/>
    </source>
</evidence>
<name>A0A9P4IB75_9PEZI</name>
<accession>A0A9P4IB75</accession>
<dbReference type="OrthoDB" id="5336565at2759"/>
<reference evidence="2" key="1">
    <citation type="journal article" date="2020" name="Stud. Mycol.">
        <title>101 Dothideomycetes genomes: a test case for predicting lifestyles and emergence of pathogens.</title>
        <authorList>
            <person name="Haridas S."/>
            <person name="Albert R."/>
            <person name="Binder M."/>
            <person name="Bloem J."/>
            <person name="Labutti K."/>
            <person name="Salamov A."/>
            <person name="Andreopoulos B."/>
            <person name="Baker S."/>
            <person name="Barry K."/>
            <person name="Bills G."/>
            <person name="Bluhm B."/>
            <person name="Cannon C."/>
            <person name="Castanera R."/>
            <person name="Culley D."/>
            <person name="Daum C."/>
            <person name="Ezra D."/>
            <person name="Gonzalez J."/>
            <person name="Henrissat B."/>
            <person name="Kuo A."/>
            <person name="Liang C."/>
            <person name="Lipzen A."/>
            <person name="Lutzoni F."/>
            <person name="Magnuson J."/>
            <person name="Mondo S."/>
            <person name="Nolan M."/>
            <person name="Ohm R."/>
            <person name="Pangilinan J."/>
            <person name="Park H.-J."/>
            <person name="Ramirez L."/>
            <person name="Alfaro M."/>
            <person name="Sun H."/>
            <person name="Tritt A."/>
            <person name="Yoshinaga Y."/>
            <person name="Zwiers L.-H."/>
            <person name="Turgeon B."/>
            <person name="Goodwin S."/>
            <person name="Spatafora J."/>
            <person name="Crous P."/>
            <person name="Grigoriev I."/>
        </authorList>
    </citation>
    <scope>NUCLEOTIDE SEQUENCE</scope>
    <source>
        <strain evidence="2">CBS 133067</strain>
    </source>
</reference>